<dbReference type="KEGG" id="taes:123159490"/>
<dbReference type="Gramene" id="TraesSTA7B03G04047520.1">
    <property type="protein sequence ID" value="TraesSTA7B03G04047520.1"/>
    <property type="gene ID" value="TraesSTA7B03G04047520"/>
</dbReference>
<dbReference type="Gramene" id="TraesARI5B03G02965250.1">
    <property type="protein sequence ID" value="TraesARI5B03G02965250.1"/>
    <property type="gene ID" value="TraesARI5B03G02965250"/>
</dbReference>
<dbReference type="GeneID" id="123159490"/>
<dbReference type="Gramene" id="TraesNOR7B03G04096550.1">
    <property type="protein sequence ID" value="TraesNOR7B03G04096550.1"/>
    <property type="gene ID" value="TraesNOR7B03G04096550"/>
</dbReference>
<protein>
    <submittedName>
        <fullName evidence="2">Uncharacterized protein</fullName>
    </submittedName>
</protein>
<keyword evidence="1" id="KW-0812">Transmembrane</keyword>
<feature type="transmembrane region" description="Helical" evidence="1">
    <location>
        <begin position="118"/>
        <end position="145"/>
    </location>
</feature>
<dbReference type="Gramene" id="TraesCS7B03G0073900.1">
    <property type="protein sequence ID" value="TraesCS7B03G0073900.1.CDS"/>
    <property type="gene ID" value="TraesCS7B03G0073900"/>
</dbReference>
<gene>
    <name evidence="2" type="primary">LOC123159490</name>
</gene>
<sequence length="203" mass="19883">MEAMQWMETAAEDGQGAADMSGLGVAVDPALVTDGDGEATAGLGQGAAAAVEGAGECAADGGNGAASAGGGGSVAAGSGQGAAVTGGSAAGVAGDSGQGTAGSASAARLGWHSNSDESWKVCLCLVVISQVAISFLVLLAVLCSWRTPSSQMPKYSNAGIRNTDNTCSWCCSCHVGWTCTHVCDSKVTFVLLMACMYGLGLCM</sequence>
<keyword evidence="1" id="KW-0472">Membrane</keyword>
<dbReference type="Gramene" id="TraesROB_scaffold_000627_01G000200.1">
    <property type="protein sequence ID" value="TraesROB_scaffold_000627_01G000200.1"/>
    <property type="gene ID" value="TraesROB_scaffold_000627_01G000200"/>
</dbReference>
<evidence type="ECO:0000313" key="3">
    <source>
        <dbReference type="Proteomes" id="UP000019116"/>
    </source>
</evidence>
<evidence type="ECO:0000313" key="2">
    <source>
        <dbReference type="EnsemblPlants" id="TraesCS7B02G027500.1"/>
    </source>
</evidence>
<dbReference type="Proteomes" id="UP000019116">
    <property type="component" value="Chromosome 7B"/>
</dbReference>
<reference evidence="2" key="2">
    <citation type="submission" date="2018-10" db="UniProtKB">
        <authorList>
            <consortium name="EnsemblPlants"/>
        </authorList>
    </citation>
    <scope>IDENTIFICATION</scope>
</reference>
<dbReference type="Gramene" id="TraesCAD_scaffold_004833_01G000200.1">
    <property type="protein sequence ID" value="TraesCAD_scaffold_004833_01G000200.1"/>
    <property type="gene ID" value="TraesCAD_scaffold_004833_01G000200"/>
</dbReference>
<organism evidence="2">
    <name type="scientific">Triticum aestivum</name>
    <name type="common">Wheat</name>
    <dbReference type="NCBI Taxonomy" id="4565"/>
    <lineage>
        <taxon>Eukaryota</taxon>
        <taxon>Viridiplantae</taxon>
        <taxon>Streptophyta</taxon>
        <taxon>Embryophyta</taxon>
        <taxon>Tracheophyta</taxon>
        <taxon>Spermatophyta</taxon>
        <taxon>Magnoliopsida</taxon>
        <taxon>Liliopsida</taxon>
        <taxon>Poales</taxon>
        <taxon>Poaceae</taxon>
        <taxon>BOP clade</taxon>
        <taxon>Pooideae</taxon>
        <taxon>Triticodae</taxon>
        <taxon>Triticeae</taxon>
        <taxon>Triticinae</taxon>
        <taxon>Triticum</taxon>
    </lineage>
</organism>
<dbReference type="AlphaFoldDB" id="A0A3B6SDI4"/>
<keyword evidence="1" id="KW-1133">Transmembrane helix</keyword>
<dbReference type="Gramene" id="TraesWEE_scaffold_000420_01G000200.1">
    <property type="protein sequence ID" value="TraesWEE_scaffold_000420_01G000200.1"/>
    <property type="gene ID" value="TraesWEE_scaffold_000420_01G000200"/>
</dbReference>
<keyword evidence="3" id="KW-1185">Reference proteome</keyword>
<dbReference type="Gramene" id="TraesCS7B02G027500.1">
    <property type="protein sequence ID" value="TraesCS7B02G027500.1"/>
    <property type="gene ID" value="TraesCS7B02G027500"/>
</dbReference>
<dbReference type="Gramene" id="TraesSYM5B03G02950530.1">
    <property type="protein sequence ID" value="TraesSYM5B03G02950530.1"/>
    <property type="gene ID" value="TraesSYM5B03G02950530"/>
</dbReference>
<proteinExistence type="predicted"/>
<dbReference type="Gramene" id="TraesJUL7B03G04089650.1">
    <property type="protein sequence ID" value="TraesJUL7B03G04089650.1"/>
    <property type="gene ID" value="TraesJUL7B03G04089650"/>
</dbReference>
<evidence type="ECO:0000256" key="1">
    <source>
        <dbReference type="SAM" id="Phobius"/>
    </source>
</evidence>
<accession>A0A3B6SDI4</accession>
<name>A0A3B6SDI4_WHEAT</name>
<dbReference type="Gramene" id="TraesJAG7B03G04034640.1">
    <property type="protein sequence ID" value="TraesJAG7B03G04034640.1"/>
    <property type="gene ID" value="TraesJAG7B03G04034640"/>
</dbReference>
<dbReference type="Gramene" id="TraesLAC7B03G04004360.1">
    <property type="protein sequence ID" value="TraesLAC7B03G04004360.1"/>
    <property type="gene ID" value="TraesLAC7B03G04004360"/>
</dbReference>
<dbReference type="Gramene" id="TraesMAC7B03G04047550.1">
    <property type="protein sequence ID" value="TraesMAC7B03G04047550.1"/>
    <property type="gene ID" value="TraesMAC7B03G04047550"/>
</dbReference>
<dbReference type="EnsemblPlants" id="TraesCS7B02G027500.1">
    <property type="protein sequence ID" value="TraesCS7B02G027500.1"/>
    <property type="gene ID" value="TraesCS7B02G027500"/>
</dbReference>
<reference evidence="2" key="1">
    <citation type="submission" date="2018-08" db="EMBL/GenBank/DDBJ databases">
        <authorList>
            <person name="Rossello M."/>
        </authorList>
    </citation>
    <scope>NUCLEOTIDE SEQUENCE [LARGE SCALE GENOMIC DNA]</scope>
    <source>
        <strain evidence="2">cv. Chinese Spring</strain>
    </source>
</reference>
<dbReference type="RefSeq" id="XP_044433261.1">
    <property type="nucleotide sequence ID" value="XM_044577326.1"/>
</dbReference>
<dbReference type="Gramene" id="TraesLDM7B03G04055150.1">
    <property type="protein sequence ID" value="TraesLDM7B03G04055150.1"/>
    <property type="gene ID" value="TraesLDM7B03G04055150"/>
</dbReference>